<dbReference type="Proteomes" id="UP000070678">
    <property type="component" value="Unassembled WGS sequence"/>
</dbReference>
<evidence type="ECO:0000313" key="2">
    <source>
        <dbReference type="EMBL" id="KXT79851.1"/>
    </source>
</evidence>
<sequence length="85" mass="10159">MPLKDAIRATYGDIHKHKEYTLTQQLETLKEDFITLNDNFKNLYSSNKKLQIKFQRLEKEQEEILSTLELLPFGAWEKARRKFGK</sequence>
<name>A0A139NVI0_STROR</name>
<keyword evidence="1" id="KW-0175">Coiled coil</keyword>
<organism evidence="2 3">
    <name type="scientific">Streptococcus oralis</name>
    <dbReference type="NCBI Taxonomy" id="1303"/>
    <lineage>
        <taxon>Bacteria</taxon>
        <taxon>Bacillati</taxon>
        <taxon>Bacillota</taxon>
        <taxon>Bacilli</taxon>
        <taxon>Lactobacillales</taxon>
        <taxon>Streptococcaceae</taxon>
        <taxon>Streptococcus</taxon>
    </lineage>
</organism>
<comment type="caution">
    <text evidence="2">The sequence shown here is derived from an EMBL/GenBank/DDBJ whole genome shotgun (WGS) entry which is preliminary data.</text>
</comment>
<reference evidence="2 3" key="1">
    <citation type="submission" date="2016-01" db="EMBL/GenBank/DDBJ databases">
        <title>Highly variable Streptococcus oralis are common among viridans streptococci isolated from primates.</title>
        <authorList>
            <person name="Denapaite D."/>
            <person name="Rieger M."/>
            <person name="Koendgen S."/>
            <person name="Brueckner R."/>
            <person name="Ochigava I."/>
            <person name="Kappeler P."/>
            <person name="Maetz-Rensing K."/>
            <person name="Leendertz F."/>
            <person name="Hakenbeck R."/>
        </authorList>
    </citation>
    <scope>NUCLEOTIDE SEQUENCE [LARGE SCALE GENOMIC DNA]</scope>
    <source>
        <strain evidence="2 3">DD15</strain>
    </source>
</reference>
<dbReference type="EMBL" id="LQNX01000072">
    <property type="protein sequence ID" value="KXT79851.1"/>
    <property type="molecule type" value="Genomic_DNA"/>
</dbReference>
<evidence type="ECO:0000256" key="1">
    <source>
        <dbReference type="SAM" id="Coils"/>
    </source>
</evidence>
<evidence type="ECO:0000313" key="3">
    <source>
        <dbReference type="Proteomes" id="UP000070678"/>
    </source>
</evidence>
<feature type="coiled-coil region" evidence="1">
    <location>
        <begin position="40"/>
        <end position="67"/>
    </location>
</feature>
<dbReference type="PATRIC" id="fig|1303.78.peg.1924"/>
<protein>
    <submittedName>
        <fullName evidence="2">Uncharacterized protein</fullName>
    </submittedName>
</protein>
<proteinExistence type="predicted"/>
<gene>
    <name evidence="2" type="ORF">SORDD15_01833</name>
</gene>
<dbReference type="AlphaFoldDB" id="A0A139NVI0"/>
<accession>A0A139NVI0</accession>